<dbReference type="NCBIfam" id="TIGR00229">
    <property type="entry name" value="sensory_box"/>
    <property type="match status" value="2"/>
</dbReference>
<dbReference type="Gene3D" id="3.30.450.20">
    <property type="entry name" value="PAS domain"/>
    <property type="match status" value="2"/>
</dbReference>
<accession>L8JH00</accession>
<name>L8JH00_9GAMM</name>
<dbReference type="CDD" id="cd01949">
    <property type="entry name" value="GGDEF"/>
    <property type="match status" value="1"/>
</dbReference>
<reference evidence="6 7" key="1">
    <citation type="submission" date="2012-12" db="EMBL/GenBank/DDBJ databases">
        <title>Genome Assembly of Photobacterium sp. AK15.</title>
        <authorList>
            <person name="Khatri I."/>
            <person name="Vaidya B."/>
            <person name="Srinivas T.N.R."/>
            <person name="Subramanian S."/>
            <person name="Pinnaka A."/>
        </authorList>
    </citation>
    <scope>NUCLEOTIDE SEQUENCE [LARGE SCALE GENOMIC DNA]</scope>
    <source>
        <strain evidence="6 7">AK15</strain>
    </source>
</reference>
<feature type="domain" description="GGDEF" evidence="5">
    <location>
        <begin position="278"/>
        <end position="410"/>
    </location>
</feature>
<comment type="caution">
    <text evidence="6">The sequence shown here is derived from an EMBL/GenBank/DDBJ whole genome shotgun (WGS) entry which is preliminary data.</text>
</comment>
<dbReference type="InterPro" id="IPR013655">
    <property type="entry name" value="PAS_fold_3"/>
</dbReference>
<dbReference type="SMART" id="SM00091">
    <property type="entry name" value="PAS"/>
    <property type="match status" value="2"/>
</dbReference>
<dbReference type="AlphaFoldDB" id="L8JH00"/>
<dbReference type="OrthoDB" id="5800589at2"/>
<dbReference type="PATRIC" id="fig|1056511.3.peg.1229"/>
<dbReference type="InterPro" id="IPR000700">
    <property type="entry name" value="PAS-assoc_C"/>
</dbReference>
<organism evidence="6 7">
    <name type="scientific">Photobacterium marinum</name>
    <dbReference type="NCBI Taxonomy" id="1056511"/>
    <lineage>
        <taxon>Bacteria</taxon>
        <taxon>Pseudomonadati</taxon>
        <taxon>Pseudomonadota</taxon>
        <taxon>Gammaproteobacteria</taxon>
        <taxon>Vibrionales</taxon>
        <taxon>Vibrionaceae</taxon>
        <taxon>Photobacterium</taxon>
    </lineage>
</organism>
<dbReference type="InterPro" id="IPR043128">
    <property type="entry name" value="Rev_trsase/Diguanyl_cyclase"/>
</dbReference>
<evidence type="ECO:0000259" key="4">
    <source>
        <dbReference type="PROSITE" id="PS50113"/>
    </source>
</evidence>
<dbReference type="InterPro" id="IPR000160">
    <property type="entry name" value="GGDEF_dom"/>
</dbReference>
<dbReference type="SUPFAM" id="SSF55073">
    <property type="entry name" value="Nucleotide cyclase"/>
    <property type="match status" value="1"/>
</dbReference>
<dbReference type="InterPro" id="IPR035965">
    <property type="entry name" value="PAS-like_dom_sf"/>
</dbReference>
<evidence type="ECO:0000256" key="2">
    <source>
        <dbReference type="ARBA" id="ARBA00012528"/>
    </source>
</evidence>
<sequence length="410" mass="46401">MLLIESQYGVVIHRDFKPLYADDNYAHYFGYESGENILSMASILPLIAPQEQQNAVESYQAVMSGKERPGVRTYRNIDNQGSELIVLSVDHVVDWEGQPAMQVTIIDLRHHVETQRQLRASEERYRALVDGSIQGILVHKNFRPLFCNEAYAQMQGFSNAQELMEHGSILPLIDMEHHPQAYSDNLQLLVGEKEAIKTEAKGVRTDGSTVWLSLLSRPIIWNGEQVVQVTAMDITEQQLLKERLEHRANFDGLTNLLNRRATMELLEKQFEFDKRNGNDMCCILIDFDDFKLINDCYGHHVGDQVLKLFGKTCKKSIRKSDFIGRWGGEEFVMVLPRTAIDQAAFIARRISKCISEQRVEVGEHTLSFTVSMGVAAMTENTTSAEQMINAADKALYQGKKQGKSCVVIAA</sequence>
<dbReference type="FunFam" id="3.30.70.270:FF:000001">
    <property type="entry name" value="Diguanylate cyclase domain protein"/>
    <property type="match status" value="1"/>
</dbReference>
<dbReference type="Gene3D" id="3.30.70.270">
    <property type="match status" value="1"/>
</dbReference>
<dbReference type="EMBL" id="AMZO01000006">
    <property type="protein sequence ID" value="ELR66702.1"/>
    <property type="molecule type" value="Genomic_DNA"/>
</dbReference>
<gene>
    <name evidence="6" type="ORF">C942_04400</name>
</gene>
<dbReference type="NCBIfam" id="TIGR00254">
    <property type="entry name" value="GGDEF"/>
    <property type="match status" value="1"/>
</dbReference>
<proteinExistence type="predicted"/>
<dbReference type="PROSITE" id="PS50113">
    <property type="entry name" value="PAC"/>
    <property type="match status" value="1"/>
</dbReference>
<comment type="catalytic activity">
    <reaction evidence="3">
        <text>2 GTP = 3',3'-c-di-GMP + 2 diphosphate</text>
        <dbReference type="Rhea" id="RHEA:24898"/>
        <dbReference type="ChEBI" id="CHEBI:33019"/>
        <dbReference type="ChEBI" id="CHEBI:37565"/>
        <dbReference type="ChEBI" id="CHEBI:58805"/>
        <dbReference type="EC" id="2.7.7.65"/>
    </reaction>
</comment>
<evidence type="ECO:0000313" key="7">
    <source>
        <dbReference type="Proteomes" id="UP000011134"/>
    </source>
</evidence>
<dbReference type="PANTHER" id="PTHR45138:SF9">
    <property type="entry name" value="DIGUANYLATE CYCLASE DGCM-RELATED"/>
    <property type="match status" value="1"/>
</dbReference>
<dbReference type="PROSITE" id="PS50887">
    <property type="entry name" value="GGDEF"/>
    <property type="match status" value="1"/>
</dbReference>
<evidence type="ECO:0000256" key="3">
    <source>
        <dbReference type="ARBA" id="ARBA00034247"/>
    </source>
</evidence>
<comment type="cofactor">
    <cofactor evidence="1">
        <name>Mg(2+)</name>
        <dbReference type="ChEBI" id="CHEBI:18420"/>
    </cofactor>
</comment>
<protein>
    <recommendedName>
        <fullName evidence="2">diguanylate cyclase</fullName>
        <ecNumber evidence="2">2.7.7.65</ecNumber>
    </recommendedName>
</protein>
<dbReference type="GO" id="GO:0052621">
    <property type="term" value="F:diguanylate cyclase activity"/>
    <property type="evidence" value="ECO:0007669"/>
    <property type="project" value="UniProtKB-EC"/>
</dbReference>
<dbReference type="Pfam" id="PF00990">
    <property type="entry name" value="GGDEF"/>
    <property type="match status" value="1"/>
</dbReference>
<dbReference type="InterPro" id="IPR000014">
    <property type="entry name" value="PAS"/>
</dbReference>
<evidence type="ECO:0000256" key="1">
    <source>
        <dbReference type="ARBA" id="ARBA00001946"/>
    </source>
</evidence>
<dbReference type="SUPFAM" id="SSF55785">
    <property type="entry name" value="PYP-like sensor domain (PAS domain)"/>
    <property type="match status" value="2"/>
</dbReference>
<dbReference type="InterPro" id="IPR050469">
    <property type="entry name" value="Diguanylate_Cyclase"/>
</dbReference>
<dbReference type="CDD" id="cd00130">
    <property type="entry name" value="PAS"/>
    <property type="match status" value="1"/>
</dbReference>
<dbReference type="EC" id="2.7.7.65" evidence="2"/>
<dbReference type="PANTHER" id="PTHR45138">
    <property type="entry name" value="REGULATORY COMPONENTS OF SENSORY TRANSDUCTION SYSTEM"/>
    <property type="match status" value="1"/>
</dbReference>
<keyword evidence="7" id="KW-1185">Reference proteome</keyword>
<dbReference type="SMART" id="SM00267">
    <property type="entry name" value="GGDEF"/>
    <property type="match status" value="1"/>
</dbReference>
<dbReference type="Proteomes" id="UP000011134">
    <property type="component" value="Unassembled WGS sequence"/>
</dbReference>
<dbReference type="Pfam" id="PF08447">
    <property type="entry name" value="PAS_3"/>
    <property type="match status" value="1"/>
</dbReference>
<dbReference type="Pfam" id="PF13426">
    <property type="entry name" value="PAS_9"/>
    <property type="match status" value="1"/>
</dbReference>
<dbReference type="InterPro" id="IPR029787">
    <property type="entry name" value="Nucleotide_cyclase"/>
</dbReference>
<dbReference type="RefSeq" id="WP_007463591.1">
    <property type="nucleotide sequence ID" value="NZ_AMZO01000006.1"/>
</dbReference>
<feature type="domain" description="PAC" evidence="4">
    <location>
        <begin position="196"/>
        <end position="246"/>
    </location>
</feature>
<evidence type="ECO:0000313" key="6">
    <source>
        <dbReference type="EMBL" id="ELR66702.1"/>
    </source>
</evidence>
<evidence type="ECO:0000259" key="5">
    <source>
        <dbReference type="PROSITE" id="PS50887"/>
    </source>
</evidence>